<dbReference type="Proteomes" id="UP001165583">
    <property type="component" value="Unassembled WGS sequence"/>
</dbReference>
<keyword evidence="1" id="KW-0472">Membrane</keyword>
<organism evidence="2 3">
    <name type="scientific">Novosphingobium mangrovi</name>
    <name type="common">ex Huang et al. 2023</name>
    <dbReference type="NCBI Taxonomy" id="2976432"/>
    <lineage>
        <taxon>Bacteria</taxon>
        <taxon>Pseudomonadati</taxon>
        <taxon>Pseudomonadota</taxon>
        <taxon>Alphaproteobacteria</taxon>
        <taxon>Sphingomonadales</taxon>
        <taxon>Sphingomonadaceae</taxon>
        <taxon>Novosphingobium</taxon>
    </lineage>
</organism>
<name>A0ABT2I213_9SPHN</name>
<accession>A0ABT2I213</accession>
<keyword evidence="1" id="KW-0812">Transmembrane</keyword>
<gene>
    <name evidence="2" type="ORF">NZK81_04755</name>
</gene>
<feature type="transmembrane region" description="Helical" evidence="1">
    <location>
        <begin position="47"/>
        <end position="74"/>
    </location>
</feature>
<feature type="transmembrane region" description="Helical" evidence="1">
    <location>
        <begin position="111"/>
        <end position="132"/>
    </location>
</feature>
<comment type="caution">
    <text evidence="2">The sequence shown here is derived from an EMBL/GenBank/DDBJ whole genome shotgun (WGS) entry which is preliminary data.</text>
</comment>
<dbReference type="RefSeq" id="WP_260044380.1">
    <property type="nucleotide sequence ID" value="NZ_JANZXA010000002.1"/>
</dbReference>
<evidence type="ECO:0000256" key="1">
    <source>
        <dbReference type="SAM" id="Phobius"/>
    </source>
</evidence>
<dbReference type="EMBL" id="JANZXA010000002">
    <property type="protein sequence ID" value="MCT2398846.1"/>
    <property type="molecule type" value="Genomic_DNA"/>
</dbReference>
<keyword evidence="3" id="KW-1185">Reference proteome</keyword>
<feature type="transmembrane region" description="Helical" evidence="1">
    <location>
        <begin position="81"/>
        <end position="99"/>
    </location>
</feature>
<protein>
    <submittedName>
        <fullName evidence="2">Uncharacterized protein</fullName>
    </submittedName>
</protein>
<keyword evidence="1" id="KW-1133">Transmembrane helix</keyword>
<evidence type="ECO:0000313" key="3">
    <source>
        <dbReference type="Proteomes" id="UP001165583"/>
    </source>
</evidence>
<evidence type="ECO:0000313" key="2">
    <source>
        <dbReference type="EMBL" id="MCT2398846.1"/>
    </source>
</evidence>
<reference evidence="2" key="1">
    <citation type="submission" date="2022-09" db="EMBL/GenBank/DDBJ databases">
        <title>Novosphingobium sp. Nov., a polycyclic aromatic hydrocarbon-degrading bacterium isolated form mangrove sediments in HongKong.</title>
        <authorList>
            <person name="Hu Z."/>
        </authorList>
    </citation>
    <scope>NUCLEOTIDE SEQUENCE</scope>
    <source>
        <strain evidence="2">HK4-1</strain>
    </source>
</reference>
<proteinExistence type="predicted"/>
<sequence>MVNPAQFAFFLLVALVIPSALWKGGAPERVGASIILAMWGLQAGGEHFLPSGFVAVDPFSLLSDLIGFVGFGYLAVEARRIWPLWAASLQILSLSAHFARWADLSIHPMVYALMRGTPTFGAMIAIFIGTVLHRTRLQGRGYDPSWQNWSRGAAGSSRSRRPF</sequence>